<proteinExistence type="predicted"/>
<comment type="caution">
    <text evidence="2">The sequence shown here is derived from an EMBL/GenBank/DDBJ whole genome shotgun (WGS) entry which is preliminary data.</text>
</comment>
<keyword evidence="3" id="KW-1185">Reference proteome</keyword>
<dbReference type="InterPro" id="IPR001357">
    <property type="entry name" value="BRCT_dom"/>
</dbReference>
<name>A4BF23_9GAMM</name>
<dbReference type="HOGENOM" id="CLU_058425_0_0_6"/>
<sequence length="296" mass="33091">MVVLNKDGQPADRGLNYSRNRLKTVLTLRGILQGIVSDNELQDSEIFYLKLWIDNEAKEIGDGDILDLRDAIGDILRDKVITTEEYEDLTELINCIIEYSTPPAGVDQFTHDLMGFISGITADNLLTDDEIFKLRNLLNANPELVERWPGSAIHSRVEKILEDGVISSDESNELLTTLNDISAQKFWEYGAVGGLTTAFLKNDELPYSFKGRSVCFTGSFVSGTRRRHATIAESIGALISKSVTKNLDYLVIGNVASRDWIQKSYGRKIETVIKNRNEGAKTRILTEKDWCLAVGL</sequence>
<dbReference type="Proteomes" id="UP000005953">
    <property type="component" value="Unassembled WGS sequence"/>
</dbReference>
<dbReference type="InterPro" id="IPR036420">
    <property type="entry name" value="BRCT_dom_sf"/>
</dbReference>
<keyword evidence="2" id="KW-0436">Ligase</keyword>
<evidence type="ECO:0000313" key="2">
    <source>
        <dbReference type="EMBL" id="EAR09358.1"/>
    </source>
</evidence>
<feature type="domain" description="BRCT" evidence="1">
    <location>
        <begin position="204"/>
        <end position="290"/>
    </location>
</feature>
<dbReference type="PROSITE" id="PS50172">
    <property type="entry name" value="BRCT"/>
    <property type="match status" value="1"/>
</dbReference>
<evidence type="ECO:0000259" key="1">
    <source>
        <dbReference type="PROSITE" id="PS50172"/>
    </source>
</evidence>
<gene>
    <name evidence="2" type="ORF">MED297_18758</name>
</gene>
<dbReference type="CDD" id="cd17748">
    <property type="entry name" value="BRCT_DNA_ligase_like"/>
    <property type="match status" value="1"/>
</dbReference>
<protein>
    <submittedName>
        <fullName evidence="2">NAD-dependent DNA ligase (Contains BRCT domain type II)-like protein</fullName>
    </submittedName>
</protein>
<dbReference type="STRING" id="314283.MED297_18758"/>
<evidence type="ECO:0000313" key="3">
    <source>
        <dbReference type="Proteomes" id="UP000005953"/>
    </source>
</evidence>
<dbReference type="AlphaFoldDB" id="A4BF23"/>
<dbReference type="EMBL" id="AAOE01000011">
    <property type="protein sequence ID" value="EAR09358.1"/>
    <property type="molecule type" value="Genomic_DNA"/>
</dbReference>
<accession>A4BF23</accession>
<reference evidence="2 3" key="1">
    <citation type="submission" date="2006-02" db="EMBL/GenBank/DDBJ databases">
        <authorList>
            <person name="Pinhassi J."/>
            <person name="Pedros-Alio C."/>
            <person name="Ferriera S."/>
            <person name="Johnson J."/>
            <person name="Kravitz S."/>
            <person name="Halpern A."/>
            <person name="Remington K."/>
            <person name="Beeson K."/>
            <person name="Tran B."/>
            <person name="Rogers Y.-H."/>
            <person name="Friedman R."/>
            <person name="Venter J.C."/>
        </authorList>
    </citation>
    <scope>NUCLEOTIDE SEQUENCE [LARGE SCALE GENOMIC DNA]</scope>
    <source>
        <strain evidence="2 3">MED297</strain>
    </source>
</reference>
<organism evidence="2 3">
    <name type="scientific">Reinekea blandensis MED297</name>
    <dbReference type="NCBI Taxonomy" id="314283"/>
    <lineage>
        <taxon>Bacteria</taxon>
        <taxon>Pseudomonadati</taxon>
        <taxon>Pseudomonadota</taxon>
        <taxon>Gammaproteobacteria</taxon>
        <taxon>Oceanospirillales</taxon>
        <taxon>Saccharospirillaceae</taxon>
        <taxon>Reinekea</taxon>
    </lineage>
</organism>
<dbReference type="GO" id="GO:0016874">
    <property type="term" value="F:ligase activity"/>
    <property type="evidence" value="ECO:0007669"/>
    <property type="project" value="UniProtKB-KW"/>
</dbReference>
<dbReference type="Gene3D" id="3.40.50.10190">
    <property type="entry name" value="BRCT domain"/>
    <property type="match status" value="1"/>
</dbReference>
<dbReference type="SUPFAM" id="SSF52113">
    <property type="entry name" value="BRCT domain"/>
    <property type="match status" value="1"/>
</dbReference>